<dbReference type="PANTHER" id="PTHR47505">
    <property type="entry name" value="DNA UTILIZATION PROTEIN YHGH"/>
    <property type="match status" value="1"/>
</dbReference>
<evidence type="ECO:0000256" key="1">
    <source>
        <dbReference type="ARBA" id="ARBA00008007"/>
    </source>
</evidence>
<organism evidence="2 3">
    <name type="scientific">Micromonospora mirobrigensis</name>
    <dbReference type="NCBI Taxonomy" id="262898"/>
    <lineage>
        <taxon>Bacteria</taxon>
        <taxon>Bacillati</taxon>
        <taxon>Actinomycetota</taxon>
        <taxon>Actinomycetes</taxon>
        <taxon>Micromonosporales</taxon>
        <taxon>Micromonosporaceae</taxon>
        <taxon>Micromonospora</taxon>
    </lineage>
</organism>
<protein>
    <submittedName>
        <fullName evidence="2">Predicted amidophosphoribosyltransferases</fullName>
    </submittedName>
</protein>
<dbReference type="EMBL" id="FMCX01000001">
    <property type="protein sequence ID" value="SCE71390.1"/>
    <property type="molecule type" value="Genomic_DNA"/>
</dbReference>
<sequence>MRDVGGLFTDLTDLVLPTGCAGCGEQVPGIRRGVCPDCVTELESLRPRPARPTPAPPGLPPCTALGPYAGALRATLLAYKEQGRHGLARPLGGLLAEVVAAAVDGSRPVLLVPVPDTAAAARARYGDHLAGLARHAADRLAVAGWRVRVERPLRALPRPDSVTLDSAGRAEAAAAAFRPRPSRRWWPIPAARGDGAVEPVVVLLDDILTTGATLAAASTVLRATGRSPAVAAVLAATVKRHHS</sequence>
<keyword evidence="3" id="KW-1185">Reference proteome</keyword>
<dbReference type="InterPro" id="IPR000836">
    <property type="entry name" value="PRTase_dom"/>
</dbReference>
<dbReference type="InterPro" id="IPR051910">
    <property type="entry name" value="ComF/GntX_DNA_util-trans"/>
</dbReference>
<dbReference type="PANTHER" id="PTHR47505:SF1">
    <property type="entry name" value="DNA UTILIZATION PROTEIN YHGH"/>
    <property type="match status" value="1"/>
</dbReference>
<dbReference type="AlphaFoldDB" id="A0A1C4UI93"/>
<accession>A0A1C4UI93</accession>
<proteinExistence type="inferred from homology"/>
<evidence type="ECO:0000313" key="3">
    <source>
        <dbReference type="Proteomes" id="UP000199504"/>
    </source>
</evidence>
<dbReference type="GO" id="GO:0016757">
    <property type="term" value="F:glycosyltransferase activity"/>
    <property type="evidence" value="ECO:0007669"/>
    <property type="project" value="UniProtKB-KW"/>
</dbReference>
<dbReference type="Gene3D" id="3.40.50.2020">
    <property type="match status" value="1"/>
</dbReference>
<dbReference type="InterPro" id="IPR029057">
    <property type="entry name" value="PRTase-like"/>
</dbReference>
<dbReference type="Proteomes" id="UP000199504">
    <property type="component" value="Unassembled WGS sequence"/>
</dbReference>
<keyword evidence="2" id="KW-0328">Glycosyltransferase</keyword>
<gene>
    <name evidence="2" type="ORF">GA0070564_101494</name>
</gene>
<dbReference type="CDD" id="cd06223">
    <property type="entry name" value="PRTases_typeI"/>
    <property type="match status" value="1"/>
</dbReference>
<comment type="similarity">
    <text evidence="1">Belongs to the ComF/GntX family.</text>
</comment>
<name>A0A1C4UI93_9ACTN</name>
<reference evidence="3" key="1">
    <citation type="submission" date="2016-06" db="EMBL/GenBank/DDBJ databases">
        <authorList>
            <person name="Varghese N."/>
            <person name="Submissions Spin"/>
        </authorList>
    </citation>
    <scope>NUCLEOTIDE SEQUENCE [LARGE SCALE GENOMIC DNA]</scope>
    <source>
        <strain evidence="3">DSM 44830</strain>
    </source>
</reference>
<dbReference type="STRING" id="262898.GA0070564_101494"/>
<dbReference type="SUPFAM" id="SSF53271">
    <property type="entry name" value="PRTase-like"/>
    <property type="match status" value="1"/>
</dbReference>
<evidence type="ECO:0000313" key="2">
    <source>
        <dbReference type="EMBL" id="SCE71390.1"/>
    </source>
</evidence>
<keyword evidence="2" id="KW-0808">Transferase</keyword>